<name>A0A8J4UNU9_CLAMG</name>
<dbReference type="Proteomes" id="UP000727407">
    <property type="component" value="Unassembled WGS sequence"/>
</dbReference>
<keyword evidence="2" id="KW-1185">Reference proteome</keyword>
<proteinExistence type="predicted"/>
<accession>A0A8J4UNU9</accession>
<dbReference type="AlphaFoldDB" id="A0A8J4UNU9"/>
<organism evidence="1 2">
    <name type="scientific">Clarias magur</name>
    <name type="common">Asian catfish</name>
    <name type="synonym">Macropteronotus magur</name>
    <dbReference type="NCBI Taxonomy" id="1594786"/>
    <lineage>
        <taxon>Eukaryota</taxon>
        <taxon>Metazoa</taxon>
        <taxon>Chordata</taxon>
        <taxon>Craniata</taxon>
        <taxon>Vertebrata</taxon>
        <taxon>Euteleostomi</taxon>
        <taxon>Actinopterygii</taxon>
        <taxon>Neopterygii</taxon>
        <taxon>Teleostei</taxon>
        <taxon>Ostariophysi</taxon>
        <taxon>Siluriformes</taxon>
        <taxon>Clariidae</taxon>
        <taxon>Clarias</taxon>
    </lineage>
</organism>
<comment type="caution">
    <text evidence="1">The sequence shown here is derived from an EMBL/GenBank/DDBJ whole genome shotgun (WGS) entry which is preliminary data.</text>
</comment>
<evidence type="ECO:0000313" key="1">
    <source>
        <dbReference type="EMBL" id="KAF5900487.1"/>
    </source>
</evidence>
<protein>
    <submittedName>
        <fullName evidence="1">Uncharacterized protein</fullName>
    </submittedName>
</protein>
<feature type="non-terminal residue" evidence="1">
    <location>
        <position position="1"/>
    </location>
</feature>
<dbReference type="EMBL" id="QNUK01000134">
    <property type="protein sequence ID" value="KAF5900487.1"/>
    <property type="molecule type" value="Genomic_DNA"/>
</dbReference>
<gene>
    <name evidence="1" type="ORF">DAT39_009816</name>
</gene>
<reference evidence="1" key="1">
    <citation type="submission" date="2020-07" db="EMBL/GenBank/DDBJ databases">
        <title>Clarias magur genome sequencing, assembly and annotation.</title>
        <authorList>
            <person name="Kushwaha B."/>
            <person name="Kumar R."/>
            <person name="Das P."/>
            <person name="Joshi C.G."/>
            <person name="Kumar D."/>
            <person name="Nagpure N.S."/>
            <person name="Pandey M."/>
            <person name="Agarwal S."/>
            <person name="Srivastava S."/>
            <person name="Singh M."/>
            <person name="Sahoo L."/>
            <person name="Jayasankar P."/>
            <person name="Meher P.K."/>
            <person name="Koringa P.G."/>
            <person name="Iquebal M.A."/>
            <person name="Das S.P."/>
            <person name="Bit A."/>
            <person name="Patnaik S."/>
            <person name="Patel N."/>
            <person name="Shah T.M."/>
            <person name="Hinsu A."/>
            <person name="Jena J.K."/>
        </authorList>
    </citation>
    <scope>NUCLEOTIDE SEQUENCE</scope>
    <source>
        <strain evidence="1">CIFAMagur01</strain>
        <tissue evidence="1">Testis</tissue>
    </source>
</reference>
<evidence type="ECO:0000313" key="2">
    <source>
        <dbReference type="Proteomes" id="UP000727407"/>
    </source>
</evidence>
<sequence length="55" mass="5953">TNVKSACVMDSVTFLYIYTSCLITSVDPGDSPTKTVNIEAGHNAWKAPVECLTIF</sequence>